<dbReference type="InterPro" id="IPR021508">
    <property type="entry name" value="Gp17-like"/>
</dbReference>
<proteinExistence type="predicted"/>
<dbReference type="Pfam" id="PF11367">
    <property type="entry name" value="Tail_completion_gp17"/>
    <property type="match status" value="1"/>
</dbReference>
<keyword evidence="2" id="KW-1185">Reference proteome</keyword>
<evidence type="ECO:0000313" key="1">
    <source>
        <dbReference type="EMBL" id="KGH06935.1"/>
    </source>
</evidence>
<comment type="caution">
    <text evidence="1">The sequence shown here is derived from an EMBL/GenBank/DDBJ whole genome shotgun (WGS) entry which is preliminary data.</text>
</comment>
<evidence type="ECO:0008006" key="3">
    <source>
        <dbReference type="Google" id="ProtNLM"/>
    </source>
</evidence>
<protein>
    <recommendedName>
        <fullName evidence="3">DUF3168 domain-containing protein</fullName>
    </recommendedName>
</protein>
<dbReference type="EMBL" id="AWTP01000139">
    <property type="protein sequence ID" value="KGH06935.1"/>
    <property type="molecule type" value="Genomic_DNA"/>
</dbReference>
<accession>A0A0E3BSE7</accession>
<reference evidence="1 2" key="1">
    <citation type="submission" date="2013-09" db="EMBL/GenBank/DDBJ databases">
        <title>High correlation between genotypes and phenotypes of environmental bacteria Comamonas testosteroni strains.</title>
        <authorList>
            <person name="Liu L."/>
            <person name="Zhu W."/>
            <person name="Xia X."/>
            <person name="Xu B."/>
            <person name="Luo M."/>
            <person name="Wang G."/>
        </authorList>
    </citation>
    <scope>NUCLEOTIDE SEQUENCE [LARGE SCALE GENOMIC DNA]</scope>
    <source>
        <strain evidence="1 2">DF2</strain>
    </source>
</reference>
<gene>
    <name evidence="1" type="ORF">P608_21645</name>
</gene>
<organism evidence="1 2">
    <name type="scientific">Comamonas thiooxydans</name>
    <dbReference type="NCBI Taxonomy" id="363952"/>
    <lineage>
        <taxon>Bacteria</taxon>
        <taxon>Pseudomonadati</taxon>
        <taxon>Pseudomonadota</taxon>
        <taxon>Betaproteobacteria</taxon>
        <taxon>Burkholderiales</taxon>
        <taxon>Comamonadaceae</taxon>
        <taxon>Comamonas</taxon>
    </lineage>
</organism>
<name>A0A0E3BSE7_9BURK</name>
<dbReference type="AlphaFoldDB" id="A0A0E3BSE7"/>
<dbReference type="RefSeq" id="WP_034396322.1">
    <property type="nucleotide sequence ID" value="NZ_AWTM01000135.1"/>
</dbReference>
<dbReference type="Proteomes" id="UP000029549">
    <property type="component" value="Unassembled WGS sequence"/>
</dbReference>
<sequence>MDEALHAAIAAVIPSCYGTVAPANAQTPYVIWQRFGGDTSEYLDNEDSQVDAADVQIRIFSPEILEPKRLMQQLVSALRAHLDLVVRPIGNFRDDYDHDMDLYSADQDIRVSY</sequence>
<evidence type="ECO:0000313" key="2">
    <source>
        <dbReference type="Proteomes" id="UP000029549"/>
    </source>
</evidence>